<keyword evidence="1" id="KW-0758">Storage protein</keyword>
<reference evidence="6" key="1">
    <citation type="journal article" date="2014" name="BMC Genomics">
        <title>Characterizing the developmental transcriptome of the oriental fruit fly, Bactrocera dorsalis (Diptera: Tephritidae) through comparative genomic analysis with Drosophila melanogaster utilizing modENCODE datasets.</title>
        <authorList>
            <person name="Geib S.M."/>
            <person name="Calla B."/>
            <person name="Hall B."/>
            <person name="Hou S."/>
            <person name="Manoukis N.C."/>
        </authorList>
    </citation>
    <scope>NUCLEOTIDE SEQUENCE</scope>
    <source>
        <strain evidence="6">Punador</strain>
    </source>
</reference>
<dbReference type="InterPro" id="IPR000896">
    <property type="entry name" value="Hemocyanin/hexamerin_mid_dom"/>
</dbReference>
<dbReference type="PANTHER" id="PTHR11511:SF5">
    <property type="entry name" value="FAT-BODY PROTEIN 1-RELATED"/>
    <property type="match status" value="1"/>
</dbReference>
<dbReference type="Pfam" id="PF03722">
    <property type="entry name" value="Hemocyanin_N"/>
    <property type="match status" value="1"/>
</dbReference>
<dbReference type="InterPro" id="IPR008922">
    <property type="entry name" value="Di-copper_centre_dom_sf"/>
</dbReference>
<dbReference type="FunFam" id="1.20.1370.10:FF:000003">
    <property type="entry name" value="Larval serum protein 1 gamma"/>
    <property type="match status" value="1"/>
</dbReference>
<dbReference type="Pfam" id="PF03723">
    <property type="entry name" value="Hemocyanin_C"/>
    <property type="match status" value="1"/>
</dbReference>
<dbReference type="Gene3D" id="1.20.1370.10">
    <property type="entry name" value="Hemocyanin, N-terminal domain"/>
    <property type="match status" value="1"/>
</dbReference>
<dbReference type="SUPFAM" id="SSF81296">
    <property type="entry name" value="E set domains"/>
    <property type="match status" value="1"/>
</dbReference>
<dbReference type="InterPro" id="IPR005204">
    <property type="entry name" value="Hemocyanin_N"/>
</dbReference>
<dbReference type="InterPro" id="IPR013788">
    <property type="entry name" value="Hemocyanin/hexamerin"/>
</dbReference>
<feature type="signal peptide" evidence="2">
    <location>
        <begin position="1"/>
        <end position="16"/>
    </location>
</feature>
<dbReference type="Pfam" id="PF00372">
    <property type="entry name" value="Hemocyanin_M"/>
    <property type="match status" value="1"/>
</dbReference>
<sequence>MKLTIVLLALVGLVAAASVSSIKKSPVADHVFLEKQKFLLEIVYRVEDPLMFEEYIKLGHTLVYDKALYTHFDQYMEKFYESYKMGALLPRGEFFGALVKTHHKQAYGLFNFFYYAKDWETFQANVAWARIHVNEGMFIYALTLAVIHRDDFKGLVLPSIYEIFPQYFLNSKLIYQAEKFDYNTWSKYSQYEKELLDVYHKTNRYYNQGYFYIKDFKTYQWWRLMGLDEQWYAAEKSFPLRENTYEIVSDDKYVSFMKNINMFWHPVDYTRDIDYYNEHSVLSYFTEDLGWNSYWYYLNMDYAFFLDGETFGLNKDRRGELWLYNVDQILSRYYMERLSHGFGEIDDFSWNHAYEYGYDSELISYNGIGFSTRSNYFERRSYGKYDMLNQIQSAFKRIYDIIDYGYYTTADGHKIDMRKPESIELIGSYTQSNIDTFDKFFFSYWNMLSHMYLADVDYNDFEVYPNVFLNFETMLRDPMWYSFYKKITDVFYRFKYHFTPYTQEELVAHGVQVKDASVSELVTYFDLVDIDVTNLLNDKMVFDDGKFVWDKSLYARQMRLNHKPFHYDVTVESEKAQKVVLRTFYGPKYDEYGRIISLNDNRMNFIELDEFVYELAAGENVIKRSSEEFYWTVKDRTTYTELYHYVMAAFDGKYEYPVEISESHRAFPDRLLLPKGWESGLPVQFVFYITPYDGSIEQPSNIDVTYLSGIGTGLRYIDNKPFGYPFDRPIDLSQFFVPNIYFKDVSIYHNDTLKQYYENYKNYGHFDYNFYNEYYTKYFN</sequence>
<evidence type="ECO:0000259" key="3">
    <source>
        <dbReference type="Pfam" id="PF00372"/>
    </source>
</evidence>
<dbReference type="SUPFAM" id="SSF48056">
    <property type="entry name" value="Di-copper centre-containing domain"/>
    <property type="match status" value="1"/>
</dbReference>
<dbReference type="InterPro" id="IPR037020">
    <property type="entry name" value="Hemocyanin_C_sf"/>
</dbReference>
<dbReference type="PANTHER" id="PTHR11511">
    <property type="entry name" value="LARVAL STORAGE PROTEIN/PHENOLOXIDASE"/>
    <property type="match status" value="1"/>
</dbReference>
<gene>
    <name evidence="6" type="primary">LSP1G</name>
</gene>
<keyword evidence="2" id="KW-0732">Signal</keyword>
<feature type="domain" description="Hemocyanin middle" evidence="3">
    <location>
        <begin position="160"/>
        <end position="491"/>
    </location>
</feature>
<proteinExistence type="predicted"/>
<dbReference type="GO" id="GO:0045735">
    <property type="term" value="F:nutrient reservoir activity"/>
    <property type="evidence" value="ECO:0007669"/>
    <property type="project" value="UniProtKB-KW"/>
</dbReference>
<dbReference type="InterPro" id="IPR005203">
    <property type="entry name" value="Hemocyanin_C"/>
</dbReference>
<dbReference type="EMBL" id="GAKP01020423">
    <property type="protein sequence ID" value="JAC38529.1"/>
    <property type="molecule type" value="Transcribed_RNA"/>
</dbReference>
<evidence type="ECO:0000259" key="4">
    <source>
        <dbReference type="Pfam" id="PF03722"/>
    </source>
</evidence>
<name>A0A034V9S7_BACDO</name>
<feature type="domain" description="Hemocyanin N-terminal" evidence="4">
    <location>
        <begin position="32"/>
        <end position="154"/>
    </location>
</feature>
<evidence type="ECO:0000256" key="1">
    <source>
        <dbReference type="ARBA" id="ARBA00022761"/>
    </source>
</evidence>
<dbReference type="EMBL" id="GAKP01020422">
    <property type="protein sequence ID" value="JAC38530.1"/>
    <property type="molecule type" value="Transcribed_RNA"/>
</dbReference>
<dbReference type="AlphaFoldDB" id="A0A034V9S7"/>
<dbReference type="SUPFAM" id="SSF48050">
    <property type="entry name" value="Hemocyanin, N-terminal domain"/>
    <property type="match status" value="1"/>
</dbReference>
<evidence type="ECO:0000259" key="5">
    <source>
        <dbReference type="Pfam" id="PF03723"/>
    </source>
</evidence>
<organism evidence="6">
    <name type="scientific">Bactrocera dorsalis</name>
    <name type="common">Oriental fruit fly</name>
    <name type="synonym">Dacus dorsalis</name>
    <dbReference type="NCBI Taxonomy" id="27457"/>
    <lineage>
        <taxon>Eukaryota</taxon>
        <taxon>Metazoa</taxon>
        <taxon>Ecdysozoa</taxon>
        <taxon>Arthropoda</taxon>
        <taxon>Hexapoda</taxon>
        <taxon>Insecta</taxon>
        <taxon>Pterygota</taxon>
        <taxon>Neoptera</taxon>
        <taxon>Endopterygota</taxon>
        <taxon>Diptera</taxon>
        <taxon>Brachycera</taxon>
        <taxon>Muscomorpha</taxon>
        <taxon>Tephritoidea</taxon>
        <taxon>Tephritidae</taxon>
        <taxon>Bactrocera</taxon>
        <taxon>Bactrocera</taxon>
    </lineage>
</organism>
<evidence type="ECO:0000313" key="6">
    <source>
        <dbReference type="EMBL" id="JAC38530.1"/>
    </source>
</evidence>
<dbReference type="OrthoDB" id="6371642at2759"/>
<feature type="chain" id="PRO_5007369002" evidence="2">
    <location>
        <begin position="17"/>
        <end position="780"/>
    </location>
</feature>
<dbReference type="InterPro" id="IPR014756">
    <property type="entry name" value="Ig_E-set"/>
</dbReference>
<evidence type="ECO:0000256" key="2">
    <source>
        <dbReference type="SAM" id="SignalP"/>
    </source>
</evidence>
<protein>
    <submittedName>
        <fullName evidence="6">Larval serum protein 1 gamma chain</fullName>
    </submittedName>
</protein>
<feature type="domain" description="Hemocyanin C-terminal" evidence="5">
    <location>
        <begin position="500"/>
        <end position="749"/>
    </location>
</feature>
<dbReference type="Gene3D" id="1.10.1280.10">
    <property type="entry name" value="Di-copper center containing domain from catechol oxidase"/>
    <property type="match status" value="1"/>
</dbReference>
<dbReference type="EMBL" id="GAKP01020421">
    <property type="protein sequence ID" value="JAC38531.1"/>
    <property type="molecule type" value="Transcribed_RNA"/>
</dbReference>
<dbReference type="PRINTS" id="PR00187">
    <property type="entry name" value="HAEMOCYANIN"/>
</dbReference>
<dbReference type="Gene3D" id="2.60.40.1520">
    <property type="entry name" value="Hemocyanin, C-terminal domain"/>
    <property type="match status" value="1"/>
</dbReference>
<dbReference type="GO" id="GO:0097009">
    <property type="term" value="P:energy homeostasis"/>
    <property type="evidence" value="ECO:0007669"/>
    <property type="project" value="UniProtKB-ARBA"/>
</dbReference>
<accession>A0A034V9S7</accession>
<dbReference type="InterPro" id="IPR036697">
    <property type="entry name" value="Hemocyanin_N_sf"/>
</dbReference>
<dbReference type="GO" id="GO:0005615">
    <property type="term" value="C:extracellular space"/>
    <property type="evidence" value="ECO:0007669"/>
    <property type="project" value="UniProtKB-ARBA"/>
</dbReference>